<protein>
    <submittedName>
        <fullName evidence="1">Uncharacterized protein</fullName>
    </submittedName>
</protein>
<comment type="caution">
    <text evidence="1">The sequence shown here is derived from an EMBL/GenBank/DDBJ whole genome shotgun (WGS) entry which is preliminary data.</text>
</comment>
<proteinExistence type="predicted"/>
<keyword evidence="2" id="KW-1185">Reference proteome</keyword>
<reference evidence="1" key="1">
    <citation type="submission" date="2018-03" db="EMBL/GenBank/DDBJ databases">
        <authorList>
            <person name="Guldener U."/>
        </authorList>
    </citation>
    <scope>NUCLEOTIDE SEQUENCE</scope>
</reference>
<dbReference type="AlphaFoldDB" id="A0AAE8LY97"/>
<sequence length="23" mass="2726">MARRKFYAAMLALIIWLKGCKIK</sequence>
<dbReference type="Proteomes" id="UP001187734">
    <property type="component" value="Unassembled WGS sequence"/>
</dbReference>
<dbReference type="EMBL" id="ONZP01000017">
    <property type="protein sequence ID" value="SPJ70689.1"/>
    <property type="molecule type" value="Genomic_DNA"/>
</dbReference>
<evidence type="ECO:0000313" key="1">
    <source>
        <dbReference type="EMBL" id="SPJ70689.1"/>
    </source>
</evidence>
<name>A0AAE8LY97_9HYPO</name>
<gene>
    <name evidence="1" type="ORF">FTOL_00417</name>
</gene>
<evidence type="ECO:0000313" key="2">
    <source>
        <dbReference type="Proteomes" id="UP001187734"/>
    </source>
</evidence>
<accession>A0AAE8LY97</accession>
<organism evidence="1 2">
    <name type="scientific">Fusarium torulosum</name>
    <dbReference type="NCBI Taxonomy" id="33205"/>
    <lineage>
        <taxon>Eukaryota</taxon>
        <taxon>Fungi</taxon>
        <taxon>Dikarya</taxon>
        <taxon>Ascomycota</taxon>
        <taxon>Pezizomycotina</taxon>
        <taxon>Sordariomycetes</taxon>
        <taxon>Hypocreomycetidae</taxon>
        <taxon>Hypocreales</taxon>
        <taxon>Nectriaceae</taxon>
        <taxon>Fusarium</taxon>
    </lineage>
</organism>